<dbReference type="EMBL" id="MCFJ01000023">
    <property type="protein sequence ID" value="ORY56408.1"/>
    <property type="molecule type" value="Genomic_DNA"/>
</dbReference>
<accession>A0A1Y2DAW6</accession>
<dbReference type="InParanoid" id="A0A1Y2DAW6"/>
<dbReference type="GeneID" id="63775157"/>
<comment type="caution">
    <text evidence="1">The sequence shown here is derived from an EMBL/GenBank/DDBJ whole genome shotgun (WGS) entry which is preliminary data.</text>
</comment>
<gene>
    <name evidence="1" type="ORF">BCR38DRAFT_414559</name>
</gene>
<proteinExistence type="predicted"/>
<organism evidence="1 2">
    <name type="scientific">Pseudomassariella vexata</name>
    <dbReference type="NCBI Taxonomy" id="1141098"/>
    <lineage>
        <taxon>Eukaryota</taxon>
        <taxon>Fungi</taxon>
        <taxon>Dikarya</taxon>
        <taxon>Ascomycota</taxon>
        <taxon>Pezizomycotina</taxon>
        <taxon>Sordariomycetes</taxon>
        <taxon>Xylariomycetidae</taxon>
        <taxon>Amphisphaeriales</taxon>
        <taxon>Pseudomassariaceae</taxon>
        <taxon>Pseudomassariella</taxon>
    </lineage>
</organism>
<sequence>MVLNRISDAVRAGKSEFHRPKSNVRKGNVYRLPTNRAWVLGTWYLQACLARAYLPRTDHKQTGMRSHGCKAALGWATWVRNGQAGSRVVFAQSNLVCNWMHAKNQSTDLYDVQPAWLKWYIAAEAQFSNTYSRRGMEWLKIWKTEPIGDKV</sequence>
<protein>
    <submittedName>
        <fullName evidence="1">Uncharacterized protein</fullName>
    </submittedName>
</protein>
<dbReference type="RefSeq" id="XP_040710125.1">
    <property type="nucleotide sequence ID" value="XM_040858945.1"/>
</dbReference>
<name>A0A1Y2DAW6_9PEZI</name>
<dbReference type="Proteomes" id="UP000193689">
    <property type="component" value="Unassembled WGS sequence"/>
</dbReference>
<keyword evidence="2" id="KW-1185">Reference proteome</keyword>
<dbReference type="AlphaFoldDB" id="A0A1Y2DAW6"/>
<reference evidence="1 2" key="1">
    <citation type="submission" date="2016-07" db="EMBL/GenBank/DDBJ databases">
        <title>Pervasive Adenine N6-methylation of Active Genes in Fungi.</title>
        <authorList>
            <consortium name="DOE Joint Genome Institute"/>
            <person name="Mondo S.J."/>
            <person name="Dannebaum R.O."/>
            <person name="Kuo R.C."/>
            <person name="Labutti K."/>
            <person name="Haridas S."/>
            <person name="Kuo A."/>
            <person name="Salamov A."/>
            <person name="Ahrendt S.R."/>
            <person name="Lipzen A."/>
            <person name="Sullivan W."/>
            <person name="Andreopoulos W.B."/>
            <person name="Clum A."/>
            <person name="Lindquist E."/>
            <person name="Daum C."/>
            <person name="Ramamoorthy G.K."/>
            <person name="Gryganskyi A."/>
            <person name="Culley D."/>
            <person name="Magnuson J.K."/>
            <person name="James T.Y."/>
            <person name="O'Malley M.A."/>
            <person name="Stajich J.E."/>
            <person name="Spatafora J.W."/>
            <person name="Visel A."/>
            <person name="Grigoriev I.V."/>
        </authorList>
    </citation>
    <scope>NUCLEOTIDE SEQUENCE [LARGE SCALE GENOMIC DNA]</scope>
    <source>
        <strain evidence="1 2">CBS 129021</strain>
    </source>
</reference>
<evidence type="ECO:0000313" key="1">
    <source>
        <dbReference type="EMBL" id="ORY56408.1"/>
    </source>
</evidence>
<evidence type="ECO:0000313" key="2">
    <source>
        <dbReference type="Proteomes" id="UP000193689"/>
    </source>
</evidence>